<keyword evidence="1" id="KW-0472">Membrane</keyword>
<keyword evidence="1" id="KW-0812">Transmembrane</keyword>
<keyword evidence="4" id="KW-1185">Reference proteome</keyword>
<dbReference type="EMBL" id="QAIC01000040">
    <property type="protein sequence ID" value="MDN4574593.1"/>
    <property type="molecule type" value="Genomic_DNA"/>
</dbReference>
<dbReference type="AlphaFoldDB" id="A0AAW7MP65"/>
<gene>
    <name evidence="2" type="ORF">DBA34_15170</name>
    <name evidence="3" type="ORF">DBB29_18475</name>
</gene>
<evidence type="ECO:0000313" key="3">
    <source>
        <dbReference type="EMBL" id="MDN4580096.1"/>
    </source>
</evidence>
<proteinExistence type="predicted"/>
<organism evidence="2 5">
    <name type="scientific">Pandoraea cepalis</name>
    <dbReference type="NCBI Taxonomy" id="2508294"/>
    <lineage>
        <taxon>Bacteria</taxon>
        <taxon>Pseudomonadati</taxon>
        <taxon>Pseudomonadota</taxon>
        <taxon>Betaproteobacteria</taxon>
        <taxon>Burkholderiales</taxon>
        <taxon>Burkholderiaceae</taxon>
        <taxon>Pandoraea</taxon>
    </lineage>
</organism>
<sequence length="89" mass="9854">MELDNERIAPQGMFAAIVGLTPYIYFTGGLGVGLSYIPPAEAAANYYGKIRNIADVPALTLTNQPRRKPGRFILRFCGGFHTVWVESRH</sequence>
<evidence type="ECO:0000256" key="1">
    <source>
        <dbReference type="SAM" id="Phobius"/>
    </source>
</evidence>
<protein>
    <submittedName>
        <fullName evidence="2">Uncharacterized protein</fullName>
    </submittedName>
</protein>
<evidence type="ECO:0000313" key="2">
    <source>
        <dbReference type="EMBL" id="MDN4574593.1"/>
    </source>
</evidence>
<reference evidence="2" key="1">
    <citation type="submission" date="2018-04" db="EMBL/GenBank/DDBJ databases">
        <authorList>
            <person name="Jy Z."/>
        </authorList>
    </citation>
    <scope>NUCLEOTIDE SEQUENCE</scope>
    <source>
        <strain evidence="3">AS13</strain>
        <strain evidence="2">LA18</strain>
    </source>
</reference>
<dbReference type="Proteomes" id="UP001172788">
    <property type="component" value="Unassembled WGS sequence"/>
</dbReference>
<comment type="caution">
    <text evidence="2">The sequence shown here is derived from an EMBL/GenBank/DDBJ whole genome shotgun (WGS) entry which is preliminary data.</text>
</comment>
<evidence type="ECO:0000313" key="5">
    <source>
        <dbReference type="Proteomes" id="UP001172791"/>
    </source>
</evidence>
<feature type="transmembrane region" description="Helical" evidence="1">
    <location>
        <begin position="12"/>
        <end position="37"/>
    </location>
</feature>
<accession>A0AAW7MP65</accession>
<dbReference type="EMBL" id="QAID01000043">
    <property type="protein sequence ID" value="MDN4580096.1"/>
    <property type="molecule type" value="Genomic_DNA"/>
</dbReference>
<name>A0AAW7MP65_9BURK</name>
<keyword evidence="1" id="KW-1133">Transmembrane helix</keyword>
<evidence type="ECO:0000313" key="4">
    <source>
        <dbReference type="Proteomes" id="UP001172788"/>
    </source>
</evidence>
<dbReference type="Proteomes" id="UP001172791">
    <property type="component" value="Unassembled WGS sequence"/>
</dbReference>